<dbReference type="InterPro" id="IPR036259">
    <property type="entry name" value="MFS_trans_sf"/>
</dbReference>
<keyword evidence="10" id="KW-1185">Reference proteome</keyword>
<proteinExistence type="predicted"/>
<dbReference type="PROSITE" id="PS50850">
    <property type="entry name" value="MFS"/>
    <property type="match status" value="1"/>
</dbReference>
<feature type="transmembrane region" description="Helical" evidence="7">
    <location>
        <begin position="428"/>
        <end position="449"/>
    </location>
</feature>
<feature type="transmembrane region" description="Helical" evidence="7">
    <location>
        <begin position="168"/>
        <end position="187"/>
    </location>
</feature>
<feature type="transmembrane region" description="Helical" evidence="7">
    <location>
        <begin position="391"/>
        <end position="413"/>
    </location>
</feature>
<feature type="transmembrane region" description="Helical" evidence="7">
    <location>
        <begin position="108"/>
        <end position="126"/>
    </location>
</feature>
<keyword evidence="6" id="KW-0046">Antibiotic resistance</keyword>
<feature type="transmembrane region" description="Helical" evidence="7">
    <location>
        <begin position="330"/>
        <end position="349"/>
    </location>
</feature>
<feature type="transmembrane region" description="Helical" evidence="7">
    <location>
        <begin position="262"/>
        <end position="284"/>
    </location>
</feature>
<evidence type="ECO:0000256" key="6">
    <source>
        <dbReference type="ARBA" id="ARBA00023251"/>
    </source>
</evidence>
<feature type="transmembrane region" description="Helical" evidence="7">
    <location>
        <begin position="231"/>
        <end position="250"/>
    </location>
</feature>
<reference evidence="9 10" key="1">
    <citation type="journal article" date="2016" name="Front. Microbiol.">
        <title>Comparative Genomics Analysis of Streptomyces Species Reveals Their Adaptation to the Marine Environment and Their Diversity at the Genomic Level.</title>
        <authorList>
            <person name="Tian X."/>
            <person name="Zhang Z."/>
            <person name="Yang T."/>
            <person name="Chen M."/>
            <person name="Li J."/>
            <person name="Chen F."/>
            <person name="Yang J."/>
            <person name="Li W."/>
            <person name="Zhang B."/>
            <person name="Zhang Z."/>
            <person name="Wu J."/>
            <person name="Zhang C."/>
            <person name="Long L."/>
            <person name="Xiao J."/>
        </authorList>
    </citation>
    <scope>NUCLEOTIDE SEQUENCE [LARGE SCALE GENOMIC DNA]</scope>
    <source>
        <strain evidence="9 10">SCSIO 10429</strain>
    </source>
</reference>
<feature type="transmembrane region" description="Helical" evidence="7">
    <location>
        <begin position="80"/>
        <end position="102"/>
    </location>
</feature>
<dbReference type="InterPro" id="IPR020846">
    <property type="entry name" value="MFS_dom"/>
</dbReference>
<comment type="subcellular location">
    <subcellularLocation>
        <location evidence="1">Cell membrane</location>
        <topology evidence="1">Multi-pass membrane protein</topology>
    </subcellularLocation>
</comment>
<dbReference type="PANTHER" id="PTHR42718:SF9">
    <property type="entry name" value="MAJOR FACILITATOR SUPERFAMILY MULTIDRUG TRANSPORTER MFSC"/>
    <property type="match status" value="1"/>
</dbReference>
<dbReference type="InterPro" id="IPR011701">
    <property type="entry name" value="MFS"/>
</dbReference>
<dbReference type="GO" id="GO:0005886">
    <property type="term" value="C:plasma membrane"/>
    <property type="evidence" value="ECO:0007669"/>
    <property type="project" value="UniProtKB-SubCell"/>
</dbReference>
<dbReference type="SUPFAM" id="SSF103473">
    <property type="entry name" value="MFS general substrate transporter"/>
    <property type="match status" value="1"/>
</dbReference>
<dbReference type="Proteomes" id="UP000176005">
    <property type="component" value="Unassembled WGS sequence"/>
</dbReference>
<evidence type="ECO:0000313" key="10">
    <source>
        <dbReference type="Proteomes" id="UP000176005"/>
    </source>
</evidence>
<evidence type="ECO:0000256" key="4">
    <source>
        <dbReference type="ARBA" id="ARBA00022989"/>
    </source>
</evidence>
<dbReference type="RefSeq" id="WP_070015605.1">
    <property type="nucleotide sequence ID" value="NZ_LJGW01000111.1"/>
</dbReference>
<organism evidence="9 10">
    <name type="scientific">Streptomyces nanshensis</name>
    <dbReference type="NCBI Taxonomy" id="518642"/>
    <lineage>
        <taxon>Bacteria</taxon>
        <taxon>Bacillati</taxon>
        <taxon>Actinomycetota</taxon>
        <taxon>Actinomycetes</taxon>
        <taxon>Kitasatosporales</taxon>
        <taxon>Streptomycetaceae</taxon>
        <taxon>Streptomyces</taxon>
    </lineage>
</organism>
<feature type="transmembrane region" description="Helical" evidence="7">
    <location>
        <begin position="304"/>
        <end position="323"/>
    </location>
</feature>
<gene>
    <name evidence="9" type="ORF">AN218_06215</name>
</gene>
<sequence>MFKGPLAGRYPVVSAMVVFALVPYLALSAALGPITPIIADDLDMSLRTLNVTTGLANAGYAVGTILAVQFAQHLPQRRMLIIYGSLLVIGSVLTASAVNAGIFVVGHIVQGLCTSLLLIAAVPPLITGYPQARLRETVVILNMCIFGAVALGPVFAGIQANSNGWRPLFWVVAGIATAALVLSVLTFEYTPPASKGTSIDFVALGLASVGCVAGFFGASQLLTHSFSEVRAWAPLIGGLLLIVILFIHEYTAKHPLLCVRSLFSTFPVAGIVAAMCAAAASVSATLLTSTVLAERMSPLRLGLLYLPEVGGAVIAAVAFGRVFRTRLLHFYVLGGLTFLSVGIAVMNAAEPPTAPLIAVGSGLVGVGVGSSVVPALFIAGFSLRSNQVQRVFGIVELMRAVAAFMIGPILMYIATTAESNLVSGTRDALWICFGLGVAGAVLGAALYVVGGVRHPPKPSVQGWMSGEQPGWDSPPLFAGLTRSEGGNEKDANC</sequence>
<feature type="transmembrane region" description="Helical" evidence="7">
    <location>
        <begin position="199"/>
        <end position="219"/>
    </location>
</feature>
<keyword evidence="2" id="KW-0813">Transport</keyword>
<name>A0A1E7L9C4_9ACTN</name>
<evidence type="ECO:0000256" key="5">
    <source>
        <dbReference type="ARBA" id="ARBA00023136"/>
    </source>
</evidence>
<evidence type="ECO:0000313" key="9">
    <source>
        <dbReference type="EMBL" id="OEV12809.1"/>
    </source>
</evidence>
<feature type="transmembrane region" description="Helical" evidence="7">
    <location>
        <begin position="138"/>
        <end position="156"/>
    </location>
</feature>
<dbReference type="GO" id="GO:0022857">
    <property type="term" value="F:transmembrane transporter activity"/>
    <property type="evidence" value="ECO:0007669"/>
    <property type="project" value="InterPro"/>
</dbReference>
<dbReference type="PANTHER" id="PTHR42718">
    <property type="entry name" value="MAJOR FACILITATOR SUPERFAMILY MULTIDRUG TRANSPORTER MFSC"/>
    <property type="match status" value="1"/>
</dbReference>
<dbReference type="PATRIC" id="fig|518642.10.peg.6802"/>
<dbReference type="AlphaFoldDB" id="A0A1E7L9C4"/>
<dbReference type="Gene3D" id="1.20.1250.20">
    <property type="entry name" value="MFS general substrate transporter like domains"/>
    <property type="match status" value="1"/>
</dbReference>
<keyword evidence="5 7" id="KW-0472">Membrane</keyword>
<keyword evidence="4 7" id="KW-1133">Transmembrane helix</keyword>
<feature type="transmembrane region" description="Helical" evidence="7">
    <location>
        <begin position="355"/>
        <end position="379"/>
    </location>
</feature>
<evidence type="ECO:0000259" key="8">
    <source>
        <dbReference type="PROSITE" id="PS50850"/>
    </source>
</evidence>
<feature type="transmembrane region" description="Helical" evidence="7">
    <location>
        <begin position="51"/>
        <end position="68"/>
    </location>
</feature>
<evidence type="ECO:0000256" key="7">
    <source>
        <dbReference type="SAM" id="Phobius"/>
    </source>
</evidence>
<accession>A0A1E7L9C4</accession>
<feature type="transmembrane region" description="Helical" evidence="7">
    <location>
        <begin position="12"/>
        <end position="39"/>
    </location>
</feature>
<evidence type="ECO:0000256" key="3">
    <source>
        <dbReference type="ARBA" id="ARBA00022692"/>
    </source>
</evidence>
<dbReference type="GO" id="GO:0046677">
    <property type="term" value="P:response to antibiotic"/>
    <property type="evidence" value="ECO:0007669"/>
    <property type="project" value="UniProtKB-KW"/>
</dbReference>
<keyword evidence="3 7" id="KW-0812">Transmembrane</keyword>
<feature type="domain" description="Major facilitator superfamily (MFS) profile" evidence="8">
    <location>
        <begin position="12"/>
        <end position="451"/>
    </location>
</feature>
<protein>
    <submittedName>
        <fullName evidence="9">MFS transporter</fullName>
    </submittedName>
</protein>
<evidence type="ECO:0000256" key="2">
    <source>
        <dbReference type="ARBA" id="ARBA00022448"/>
    </source>
</evidence>
<comment type="caution">
    <text evidence="9">The sequence shown here is derived from an EMBL/GenBank/DDBJ whole genome shotgun (WGS) entry which is preliminary data.</text>
</comment>
<evidence type="ECO:0000256" key="1">
    <source>
        <dbReference type="ARBA" id="ARBA00004651"/>
    </source>
</evidence>
<dbReference type="Pfam" id="PF07690">
    <property type="entry name" value="MFS_1"/>
    <property type="match status" value="1"/>
</dbReference>
<dbReference type="EMBL" id="LJGW01000111">
    <property type="protein sequence ID" value="OEV12809.1"/>
    <property type="molecule type" value="Genomic_DNA"/>
</dbReference>